<proteinExistence type="predicted"/>
<dbReference type="Proteomes" id="UP001148838">
    <property type="component" value="Unassembled WGS sequence"/>
</dbReference>
<comment type="caution">
    <text evidence="1">The sequence shown here is derived from an EMBL/GenBank/DDBJ whole genome shotgun (WGS) entry which is preliminary data.</text>
</comment>
<organism evidence="1 2">
    <name type="scientific">Periplaneta americana</name>
    <name type="common">American cockroach</name>
    <name type="synonym">Blatta americana</name>
    <dbReference type="NCBI Taxonomy" id="6978"/>
    <lineage>
        <taxon>Eukaryota</taxon>
        <taxon>Metazoa</taxon>
        <taxon>Ecdysozoa</taxon>
        <taxon>Arthropoda</taxon>
        <taxon>Hexapoda</taxon>
        <taxon>Insecta</taxon>
        <taxon>Pterygota</taxon>
        <taxon>Neoptera</taxon>
        <taxon>Polyneoptera</taxon>
        <taxon>Dictyoptera</taxon>
        <taxon>Blattodea</taxon>
        <taxon>Blattoidea</taxon>
        <taxon>Blattidae</taxon>
        <taxon>Blattinae</taxon>
        <taxon>Periplaneta</taxon>
    </lineage>
</organism>
<accession>A0ABQ8TFI0</accession>
<keyword evidence="2" id="KW-1185">Reference proteome</keyword>
<name>A0ABQ8TFI0_PERAM</name>
<protein>
    <submittedName>
        <fullName evidence="1">Uncharacterized protein</fullName>
    </submittedName>
</protein>
<evidence type="ECO:0000313" key="1">
    <source>
        <dbReference type="EMBL" id="KAJ4445109.1"/>
    </source>
</evidence>
<sequence>MFKRFTHLFTIRGHSFLSNDQDFSLIAKKKRTAFVQTPNQWDDIIASCTVHPKPFEVKRVHTPDFLNIIMATVEPYFSQSSS</sequence>
<reference evidence="1 2" key="1">
    <citation type="journal article" date="2022" name="Allergy">
        <title>Genome assembly and annotation of Periplaneta americana reveal a comprehensive cockroach allergen profile.</title>
        <authorList>
            <person name="Wang L."/>
            <person name="Xiong Q."/>
            <person name="Saelim N."/>
            <person name="Wang L."/>
            <person name="Nong W."/>
            <person name="Wan A.T."/>
            <person name="Shi M."/>
            <person name="Liu X."/>
            <person name="Cao Q."/>
            <person name="Hui J.H.L."/>
            <person name="Sookrung N."/>
            <person name="Leung T.F."/>
            <person name="Tungtrongchitr A."/>
            <person name="Tsui S.K.W."/>
        </authorList>
    </citation>
    <scope>NUCLEOTIDE SEQUENCE [LARGE SCALE GENOMIC DNA]</scope>
    <source>
        <strain evidence="1">PWHHKU_190912</strain>
    </source>
</reference>
<gene>
    <name evidence="1" type="ORF">ANN_06908</name>
</gene>
<dbReference type="EMBL" id="JAJSOF020000011">
    <property type="protein sequence ID" value="KAJ4445109.1"/>
    <property type="molecule type" value="Genomic_DNA"/>
</dbReference>
<evidence type="ECO:0000313" key="2">
    <source>
        <dbReference type="Proteomes" id="UP001148838"/>
    </source>
</evidence>